<keyword evidence="2" id="KW-0677">Repeat</keyword>
<dbReference type="InterPro" id="IPR005492">
    <property type="entry name" value="EPTP"/>
</dbReference>
<evidence type="ECO:0000313" key="3">
    <source>
        <dbReference type="EMBL" id="CAL1548145.1"/>
    </source>
</evidence>
<accession>A0AAV2IQL8</accession>
<dbReference type="PANTHER" id="PTHR15261">
    <property type="entry name" value="THROMBOSPONDIN-TYPE LAMININ G DOMAIN AND EAR REPEAT-CONTAINING"/>
    <property type="match status" value="1"/>
</dbReference>
<sequence length="93" mass="10698">METVGATDWEYFRIGPEDHYLAVANAFNFGSQNFKEIDSYQTNSTIYKLDRSKNVFTKYQSISTNSAVDWEYLNMGTDFYLMVSNAQNCGTCE</sequence>
<dbReference type="PANTHER" id="PTHR15261:SF4">
    <property type="entry name" value="THROMBOSPONDIN-TYPE LAMININ G DOMAIN AND EAR REPEAT-CONTAINING PROTEIN"/>
    <property type="match status" value="1"/>
</dbReference>
<reference evidence="3 4" key="1">
    <citation type="submission" date="2024-04" db="EMBL/GenBank/DDBJ databases">
        <authorList>
            <consortium name="Genoscope - CEA"/>
            <person name="William W."/>
        </authorList>
    </citation>
    <scope>NUCLEOTIDE SEQUENCE [LARGE SCALE GENOMIC DNA]</scope>
</reference>
<proteinExistence type="predicted"/>
<evidence type="ECO:0000256" key="1">
    <source>
        <dbReference type="ARBA" id="ARBA00022729"/>
    </source>
</evidence>
<dbReference type="Proteomes" id="UP001497497">
    <property type="component" value="Unassembled WGS sequence"/>
</dbReference>
<evidence type="ECO:0000256" key="2">
    <source>
        <dbReference type="ARBA" id="ARBA00022737"/>
    </source>
</evidence>
<organism evidence="3 4">
    <name type="scientific">Lymnaea stagnalis</name>
    <name type="common">Great pond snail</name>
    <name type="synonym">Helix stagnalis</name>
    <dbReference type="NCBI Taxonomy" id="6523"/>
    <lineage>
        <taxon>Eukaryota</taxon>
        <taxon>Metazoa</taxon>
        <taxon>Spiralia</taxon>
        <taxon>Lophotrochozoa</taxon>
        <taxon>Mollusca</taxon>
        <taxon>Gastropoda</taxon>
        <taxon>Heterobranchia</taxon>
        <taxon>Euthyneura</taxon>
        <taxon>Panpulmonata</taxon>
        <taxon>Hygrophila</taxon>
        <taxon>Lymnaeoidea</taxon>
        <taxon>Lymnaeidae</taxon>
        <taxon>Lymnaea</taxon>
    </lineage>
</organism>
<name>A0AAV2IQL8_LYMST</name>
<keyword evidence="4" id="KW-1185">Reference proteome</keyword>
<dbReference type="AlphaFoldDB" id="A0AAV2IQL8"/>
<dbReference type="InterPro" id="IPR009039">
    <property type="entry name" value="EAR"/>
</dbReference>
<comment type="caution">
    <text evidence="3">The sequence shown here is derived from an EMBL/GenBank/DDBJ whole genome shotgun (WGS) entry which is preliminary data.</text>
</comment>
<evidence type="ECO:0000313" key="4">
    <source>
        <dbReference type="Proteomes" id="UP001497497"/>
    </source>
</evidence>
<dbReference type="Pfam" id="PF03736">
    <property type="entry name" value="EPTP"/>
    <property type="match status" value="2"/>
</dbReference>
<gene>
    <name evidence="3" type="ORF">GSLYS_00021462001</name>
</gene>
<dbReference type="PROSITE" id="PS50912">
    <property type="entry name" value="EAR"/>
    <property type="match status" value="2"/>
</dbReference>
<protein>
    <submittedName>
        <fullName evidence="3">Uncharacterized protein</fullName>
    </submittedName>
</protein>
<dbReference type="EMBL" id="CAXITT010001193">
    <property type="protein sequence ID" value="CAL1548145.1"/>
    <property type="molecule type" value="Genomic_DNA"/>
</dbReference>
<dbReference type="GO" id="GO:0007165">
    <property type="term" value="P:signal transduction"/>
    <property type="evidence" value="ECO:0007669"/>
    <property type="project" value="TreeGrafter"/>
</dbReference>
<keyword evidence="1" id="KW-0732">Signal</keyword>